<reference evidence="2 3" key="1">
    <citation type="submission" date="2024-02" db="EMBL/GenBank/DDBJ databases">
        <authorList>
            <person name="Vignale AGUSTIN F."/>
            <person name="Sosa J E."/>
            <person name="Modenutti C."/>
        </authorList>
    </citation>
    <scope>NUCLEOTIDE SEQUENCE [LARGE SCALE GENOMIC DNA]</scope>
</reference>
<dbReference type="AlphaFoldDB" id="A0ABC8V249"/>
<sequence>DGGGEIERDLPSSKKGNASRRWEGEARRMDNDVEARHCLSACFLRQFSECSQKRSFGVVDRQPLFA</sequence>
<dbReference type="Proteomes" id="UP001642360">
    <property type="component" value="Unassembled WGS sequence"/>
</dbReference>
<evidence type="ECO:0000313" key="2">
    <source>
        <dbReference type="EMBL" id="CAK9186979.1"/>
    </source>
</evidence>
<evidence type="ECO:0000256" key="1">
    <source>
        <dbReference type="SAM" id="MobiDB-lite"/>
    </source>
</evidence>
<gene>
    <name evidence="2" type="ORF">ILEXP_LOCUS57482</name>
</gene>
<keyword evidence="3" id="KW-1185">Reference proteome</keyword>
<dbReference type="EMBL" id="CAUOFW020009737">
    <property type="protein sequence ID" value="CAK9186979.1"/>
    <property type="molecule type" value="Genomic_DNA"/>
</dbReference>
<feature type="compositionally biased region" description="Basic and acidic residues" evidence="1">
    <location>
        <begin position="1"/>
        <end position="12"/>
    </location>
</feature>
<proteinExistence type="predicted"/>
<comment type="caution">
    <text evidence="2">The sequence shown here is derived from an EMBL/GenBank/DDBJ whole genome shotgun (WGS) entry which is preliminary data.</text>
</comment>
<evidence type="ECO:0000313" key="3">
    <source>
        <dbReference type="Proteomes" id="UP001642360"/>
    </source>
</evidence>
<organism evidence="2 3">
    <name type="scientific">Ilex paraguariensis</name>
    <name type="common">yerba mate</name>
    <dbReference type="NCBI Taxonomy" id="185542"/>
    <lineage>
        <taxon>Eukaryota</taxon>
        <taxon>Viridiplantae</taxon>
        <taxon>Streptophyta</taxon>
        <taxon>Embryophyta</taxon>
        <taxon>Tracheophyta</taxon>
        <taxon>Spermatophyta</taxon>
        <taxon>Magnoliopsida</taxon>
        <taxon>eudicotyledons</taxon>
        <taxon>Gunneridae</taxon>
        <taxon>Pentapetalae</taxon>
        <taxon>asterids</taxon>
        <taxon>campanulids</taxon>
        <taxon>Aquifoliales</taxon>
        <taxon>Aquifoliaceae</taxon>
        <taxon>Ilex</taxon>
    </lineage>
</organism>
<protein>
    <submittedName>
        <fullName evidence="2">Uncharacterized protein</fullName>
    </submittedName>
</protein>
<feature type="non-terminal residue" evidence="2">
    <location>
        <position position="1"/>
    </location>
</feature>
<name>A0ABC8V249_9AQUA</name>
<accession>A0ABC8V249</accession>
<feature type="region of interest" description="Disordered" evidence="1">
    <location>
        <begin position="1"/>
        <end position="26"/>
    </location>
</feature>